<dbReference type="GO" id="GO:0070006">
    <property type="term" value="F:metalloaminopeptidase activity"/>
    <property type="evidence" value="ECO:0007669"/>
    <property type="project" value="UniProtKB-UniRule"/>
</dbReference>
<dbReference type="HOGENOM" id="CLU_015857_1_1_1"/>
<evidence type="ECO:0000259" key="6">
    <source>
        <dbReference type="Pfam" id="PF00557"/>
    </source>
</evidence>
<dbReference type="GO" id="GO:0046872">
    <property type="term" value="F:metal ion binding"/>
    <property type="evidence" value="ECO:0007669"/>
    <property type="project" value="UniProtKB-UniRule"/>
</dbReference>
<dbReference type="AlphaFoldDB" id="A0A0C3AQJ4"/>
<dbReference type="InterPro" id="IPR000994">
    <property type="entry name" value="Pept_M24"/>
</dbReference>
<comment type="catalytic activity">
    <reaction evidence="5">
        <text>Release of N-terminal amino acids, preferentially methionine, from peptides and arylamides.</text>
        <dbReference type="EC" id="3.4.11.18"/>
    </reaction>
</comment>
<evidence type="ECO:0000313" key="8">
    <source>
        <dbReference type="Proteomes" id="UP000054097"/>
    </source>
</evidence>
<feature type="binding site" evidence="5">
    <location>
        <position position="366"/>
    </location>
    <ligand>
        <name>a divalent metal cation</name>
        <dbReference type="ChEBI" id="CHEBI:60240"/>
        <label>1</label>
    </ligand>
</feature>
<keyword evidence="4 5" id="KW-0378">Hydrolase</keyword>
<protein>
    <recommendedName>
        <fullName evidence="6">Peptidase M24 domain-containing protein</fullName>
    </recommendedName>
</protein>
<feature type="binding site" evidence="5">
    <location>
        <position position="299"/>
    </location>
    <ligand>
        <name>a divalent metal cation</name>
        <dbReference type="ChEBI" id="CHEBI:60240"/>
        <label>2</label>
        <note>catalytic</note>
    </ligand>
</feature>
<dbReference type="Pfam" id="PF00557">
    <property type="entry name" value="Peptidase_M24"/>
    <property type="match status" value="1"/>
</dbReference>
<feature type="binding site" evidence="5">
    <location>
        <position position="207"/>
    </location>
    <ligand>
        <name>a divalent metal cation</name>
        <dbReference type="ChEBI" id="CHEBI:60240"/>
        <label>1</label>
    </ligand>
</feature>
<feature type="binding site" evidence="5">
    <location>
        <position position="218"/>
    </location>
    <ligand>
        <name>a divalent metal cation</name>
        <dbReference type="ChEBI" id="CHEBI:60240"/>
        <label>1</label>
    </ligand>
</feature>
<keyword evidence="2 5" id="KW-0645">Protease</keyword>
<dbReference type="EMBL" id="KN824303">
    <property type="protein sequence ID" value="KIM26845.1"/>
    <property type="molecule type" value="Genomic_DNA"/>
</dbReference>
<keyword evidence="8" id="KW-1185">Reference proteome</keyword>
<feature type="domain" description="Peptidase M24" evidence="6">
    <location>
        <begin position="123"/>
        <end position="373"/>
    </location>
</feature>
<dbReference type="PRINTS" id="PR00599">
    <property type="entry name" value="MAPEPTIDASE"/>
</dbReference>
<comment type="similarity">
    <text evidence="5">Belongs to the peptidase M24A family. Methionine aminopeptidase type 1 subfamily.</text>
</comment>
<dbReference type="CDD" id="cd01086">
    <property type="entry name" value="MetAP1"/>
    <property type="match status" value="1"/>
</dbReference>
<feature type="binding site" evidence="5">
    <location>
        <position position="331"/>
    </location>
    <ligand>
        <name>a divalent metal cation</name>
        <dbReference type="ChEBI" id="CHEBI:60240"/>
        <label>2</label>
        <note>catalytic</note>
    </ligand>
</feature>
<evidence type="ECO:0000256" key="3">
    <source>
        <dbReference type="ARBA" id="ARBA00022723"/>
    </source>
</evidence>
<feature type="binding site" evidence="5">
    <location>
        <position position="218"/>
    </location>
    <ligand>
        <name>a divalent metal cation</name>
        <dbReference type="ChEBI" id="CHEBI:60240"/>
        <label>2</label>
        <note>catalytic</note>
    </ligand>
</feature>
<keyword evidence="3 5" id="KW-0479">Metal-binding</keyword>
<feature type="binding site" evidence="5">
    <location>
        <position position="366"/>
    </location>
    <ligand>
        <name>a divalent metal cation</name>
        <dbReference type="ChEBI" id="CHEBI:60240"/>
        <label>2</label>
        <note>catalytic</note>
    </ligand>
</feature>
<dbReference type="PANTHER" id="PTHR43330">
    <property type="entry name" value="METHIONINE AMINOPEPTIDASE"/>
    <property type="match status" value="1"/>
</dbReference>
<accession>A0A0C3AQJ4</accession>
<dbReference type="InterPro" id="IPR002467">
    <property type="entry name" value="Pept_M24A_MAP1"/>
</dbReference>
<dbReference type="GO" id="GO:0004239">
    <property type="term" value="F:initiator methionyl aminopeptidase activity"/>
    <property type="evidence" value="ECO:0007669"/>
    <property type="project" value="UniProtKB-UniRule"/>
</dbReference>
<dbReference type="HAMAP" id="MF_01974">
    <property type="entry name" value="MetAP_1"/>
    <property type="match status" value="1"/>
</dbReference>
<evidence type="ECO:0000313" key="7">
    <source>
        <dbReference type="EMBL" id="KIM26845.1"/>
    </source>
</evidence>
<dbReference type="OrthoDB" id="3209743at2759"/>
<reference evidence="8" key="2">
    <citation type="submission" date="2015-01" db="EMBL/GenBank/DDBJ databases">
        <title>Evolutionary Origins and Diversification of the Mycorrhizal Mutualists.</title>
        <authorList>
            <consortium name="DOE Joint Genome Institute"/>
            <consortium name="Mycorrhizal Genomics Consortium"/>
            <person name="Kohler A."/>
            <person name="Kuo A."/>
            <person name="Nagy L.G."/>
            <person name="Floudas D."/>
            <person name="Copeland A."/>
            <person name="Barry K.W."/>
            <person name="Cichocki N."/>
            <person name="Veneault-Fourrey C."/>
            <person name="LaButti K."/>
            <person name="Lindquist E.A."/>
            <person name="Lipzen A."/>
            <person name="Lundell T."/>
            <person name="Morin E."/>
            <person name="Murat C."/>
            <person name="Riley R."/>
            <person name="Ohm R."/>
            <person name="Sun H."/>
            <person name="Tunlid A."/>
            <person name="Henrissat B."/>
            <person name="Grigoriev I.V."/>
            <person name="Hibbett D.S."/>
            <person name="Martin F."/>
        </authorList>
    </citation>
    <scope>NUCLEOTIDE SEQUENCE [LARGE SCALE GENOMIC DNA]</scope>
    <source>
        <strain evidence="8">MAFF 305830</strain>
    </source>
</reference>
<evidence type="ECO:0000256" key="4">
    <source>
        <dbReference type="ARBA" id="ARBA00022801"/>
    </source>
</evidence>
<dbReference type="SUPFAM" id="SSF55920">
    <property type="entry name" value="Creatinase/aminopeptidase"/>
    <property type="match status" value="1"/>
</dbReference>
<dbReference type="PANTHER" id="PTHR43330:SF8">
    <property type="entry name" value="METHIONINE AMINOPEPTIDASE 1D, MITOCHONDRIAL"/>
    <property type="match status" value="1"/>
</dbReference>
<evidence type="ECO:0000256" key="1">
    <source>
        <dbReference type="ARBA" id="ARBA00022438"/>
    </source>
</evidence>
<dbReference type="InterPro" id="IPR001714">
    <property type="entry name" value="Pept_M24_MAP"/>
</dbReference>
<comment type="cofactor">
    <cofactor evidence="5">
        <name>Co(2+)</name>
        <dbReference type="ChEBI" id="CHEBI:48828"/>
    </cofactor>
    <cofactor evidence="5">
        <name>Zn(2+)</name>
        <dbReference type="ChEBI" id="CHEBI:29105"/>
    </cofactor>
    <cofactor evidence="5">
        <name>Mn(2+)</name>
        <dbReference type="ChEBI" id="CHEBI:29035"/>
    </cofactor>
    <cofactor evidence="5">
        <name>Fe(2+)</name>
        <dbReference type="ChEBI" id="CHEBI:29033"/>
    </cofactor>
    <text evidence="5">Binds 2 divalent metal cations per subunit. Has a high-affinity and a low affinity metal-binding site. The true nature of the physiological cofactor is under debate. The enzyme is active with cobalt, zinc, manganese or divalent iron ions. Most likely, methionine aminopeptidases function as mononuclear Fe(2+)-metalloproteases under physiological conditions, and the catalytically relevant metal-binding site has been assigned to the histidine-containing high-affinity site.</text>
</comment>
<gene>
    <name evidence="7" type="ORF">M408DRAFT_25106</name>
</gene>
<dbReference type="Proteomes" id="UP000054097">
    <property type="component" value="Unassembled WGS sequence"/>
</dbReference>
<evidence type="ECO:0000256" key="2">
    <source>
        <dbReference type="ARBA" id="ARBA00022670"/>
    </source>
</evidence>
<dbReference type="STRING" id="933852.A0A0C3AQJ4"/>
<dbReference type="Gene3D" id="3.90.230.10">
    <property type="entry name" value="Creatinase/methionine aminopeptidase superfamily"/>
    <property type="match status" value="1"/>
</dbReference>
<feature type="binding site" evidence="5">
    <location>
        <position position="306"/>
    </location>
    <ligand>
        <name>substrate</name>
    </ligand>
</feature>
<sequence>MNRTLSSRVVLNLNSLTKASQHAKRTLSSKTERQCSTTFSRKYSTESDSDSIFDYGDYQIVLPPENAPSGVAHFKLNDVPTHIRRPRYAQPSTDHSILPKETLSTPIKNATSRLKLGSDEELRMRRACKLAKDTLNYAGYLVKPGVTPEQIDNAVHRFITSNNAYPSPLKYEGFPKSICTSFFIEGRNDVGSSSSRRLEDGDIMNIDITVYLDAFHGDTSRTFAIGNVDRKGAHLLKTSQEALRVGIAACGPGKPFRAIGHAIHSFIHGSTKPESTGSYNTRPQCDDVVYPICSAFTGHGIGSKFHMRPWIIHTKNEEPEVMVPGDCFTIEPIILQTSREDETSIWLWNDGWTASTDNGARGAVFEHTVLITEDGVDILTG</sequence>
<name>A0A0C3AQJ4_SERVB</name>
<reference evidence="7 8" key="1">
    <citation type="submission" date="2014-04" db="EMBL/GenBank/DDBJ databases">
        <authorList>
            <consortium name="DOE Joint Genome Institute"/>
            <person name="Kuo A."/>
            <person name="Zuccaro A."/>
            <person name="Kohler A."/>
            <person name="Nagy L.G."/>
            <person name="Floudas D."/>
            <person name="Copeland A."/>
            <person name="Barry K.W."/>
            <person name="Cichocki N."/>
            <person name="Veneault-Fourrey C."/>
            <person name="LaButti K."/>
            <person name="Lindquist E.A."/>
            <person name="Lipzen A."/>
            <person name="Lundell T."/>
            <person name="Morin E."/>
            <person name="Murat C."/>
            <person name="Sun H."/>
            <person name="Tunlid A."/>
            <person name="Henrissat B."/>
            <person name="Grigoriev I.V."/>
            <person name="Hibbett D.S."/>
            <person name="Martin F."/>
            <person name="Nordberg H.P."/>
            <person name="Cantor M.N."/>
            <person name="Hua S.X."/>
        </authorList>
    </citation>
    <scope>NUCLEOTIDE SEQUENCE [LARGE SCALE GENOMIC DNA]</scope>
    <source>
        <strain evidence="7 8">MAFF 305830</strain>
    </source>
</reference>
<dbReference type="GO" id="GO:0006508">
    <property type="term" value="P:proteolysis"/>
    <property type="evidence" value="ECO:0007669"/>
    <property type="project" value="UniProtKB-KW"/>
</dbReference>
<organism evidence="7 8">
    <name type="scientific">Serendipita vermifera MAFF 305830</name>
    <dbReference type="NCBI Taxonomy" id="933852"/>
    <lineage>
        <taxon>Eukaryota</taxon>
        <taxon>Fungi</taxon>
        <taxon>Dikarya</taxon>
        <taxon>Basidiomycota</taxon>
        <taxon>Agaricomycotina</taxon>
        <taxon>Agaricomycetes</taxon>
        <taxon>Sebacinales</taxon>
        <taxon>Serendipitaceae</taxon>
        <taxon>Serendipita</taxon>
    </lineage>
</organism>
<keyword evidence="1 5" id="KW-0031">Aminopeptidase</keyword>
<dbReference type="InterPro" id="IPR036005">
    <property type="entry name" value="Creatinase/aminopeptidase-like"/>
</dbReference>
<comment type="caution">
    <text evidence="5">Lacks conserved residue(s) required for the propagation of feature annotation.</text>
</comment>
<evidence type="ECO:0000256" key="5">
    <source>
        <dbReference type="HAMAP-Rule" id="MF_03174"/>
    </source>
</evidence>
<proteinExistence type="inferred from homology"/>